<organism evidence="2">
    <name type="scientific">Solanum chacoense</name>
    <name type="common">Chaco potato</name>
    <dbReference type="NCBI Taxonomy" id="4108"/>
    <lineage>
        <taxon>Eukaryota</taxon>
        <taxon>Viridiplantae</taxon>
        <taxon>Streptophyta</taxon>
        <taxon>Embryophyta</taxon>
        <taxon>Tracheophyta</taxon>
        <taxon>Spermatophyta</taxon>
        <taxon>Magnoliopsida</taxon>
        <taxon>eudicotyledons</taxon>
        <taxon>Gunneridae</taxon>
        <taxon>Pentapetalae</taxon>
        <taxon>asterids</taxon>
        <taxon>lamiids</taxon>
        <taxon>Solanales</taxon>
        <taxon>Solanaceae</taxon>
        <taxon>Solanoideae</taxon>
        <taxon>Solaneae</taxon>
        <taxon>Solanum</taxon>
    </lineage>
</organism>
<sequence>MTILPFSVAFSFLVCISGMIDVVPDSIMCAFGDLTPFELRFHDRVDLGQHFELRASDGNFISYIASKTSSLS</sequence>
<protein>
    <submittedName>
        <fullName evidence="2">Putative ovule protein</fullName>
    </submittedName>
</protein>
<accession>A0A0V0HBW7</accession>
<keyword evidence="1" id="KW-0732">Signal</keyword>
<feature type="signal peptide" evidence="1">
    <location>
        <begin position="1"/>
        <end position="18"/>
    </location>
</feature>
<dbReference type="AlphaFoldDB" id="A0A0V0HBW7"/>
<dbReference type="EMBL" id="GEDG01021946">
    <property type="protein sequence ID" value="JAP17893.1"/>
    <property type="molecule type" value="Transcribed_RNA"/>
</dbReference>
<evidence type="ECO:0000256" key="1">
    <source>
        <dbReference type="SAM" id="SignalP"/>
    </source>
</evidence>
<name>A0A0V0HBW7_SOLCH</name>
<proteinExistence type="predicted"/>
<feature type="chain" id="PRO_5006865766" evidence="1">
    <location>
        <begin position="19"/>
        <end position="72"/>
    </location>
</feature>
<reference evidence="2" key="1">
    <citation type="submission" date="2015-12" db="EMBL/GenBank/DDBJ databases">
        <title>Gene expression during late stages of embryo sac development: a critical building block for successful pollen-pistil interactions.</title>
        <authorList>
            <person name="Liu Y."/>
            <person name="Joly V."/>
            <person name="Sabar M."/>
            <person name="Matton D.P."/>
        </authorList>
    </citation>
    <scope>NUCLEOTIDE SEQUENCE</scope>
</reference>
<evidence type="ECO:0000313" key="2">
    <source>
        <dbReference type="EMBL" id="JAP17893.1"/>
    </source>
</evidence>